<evidence type="ECO:0000313" key="1">
    <source>
        <dbReference type="EMBL" id="GIJ62014.1"/>
    </source>
</evidence>
<sequence length="79" mass="8665">MGGCGQGTGYQCGHNGYARRQDPTNLQLDTPGHRCLRPEQCLSVDGSWAVPDPAPWSRMTDVVSKVISLDQVSLTYRQT</sequence>
<proteinExistence type="predicted"/>
<keyword evidence="2" id="KW-1185">Reference proteome</keyword>
<dbReference type="EMBL" id="BOPG01000072">
    <property type="protein sequence ID" value="GIJ62014.1"/>
    <property type="molecule type" value="Genomic_DNA"/>
</dbReference>
<organism evidence="1 2">
    <name type="scientific">Virgisporangium aurantiacum</name>
    <dbReference type="NCBI Taxonomy" id="175570"/>
    <lineage>
        <taxon>Bacteria</taxon>
        <taxon>Bacillati</taxon>
        <taxon>Actinomycetota</taxon>
        <taxon>Actinomycetes</taxon>
        <taxon>Micromonosporales</taxon>
        <taxon>Micromonosporaceae</taxon>
        <taxon>Virgisporangium</taxon>
    </lineage>
</organism>
<evidence type="ECO:0000313" key="2">
    <source>
        <dbReference type="Proteomes" id="UP000612585"/>
    </source>
</evidence>
<reference evidence="1" key="1">
    <citation type="submission" date="2021-01" db="EMBL/GenBank/DDBJ databases">
        <title>Whole genome shotgun sequence of Virgisporangium aurantiacum NBRC 16421.</title>
        <authorList>
            <person name="Komaki H."/>
            <person name="Tamura T."/>
        </authorList>
    </citation>
    <scope>NUCLEOTIDE SEQUENCE</scope>
    <source>
        <strain evidence="1">NBRC 16421</strain>
    </source>
</reference>
<dbReference type="Proteomes" id="UP000612585">
    <property type="component" value="Unassembled WGS sequence"/>
</dbReference>
<comment type="caution">
    <text evidence="1">The sequence shown here is derived from an EMBL/GenBank/DDBJ whole genome shotgun (WGS) entry which is preliminary data.</text>
</comment>
<accession>A0A8J3ZD44</accession>
<gene>
    <name evidence="1" type="ORF">Vau01_095300</name>
</gene>
<name>A0A8J3ZD44_9ACTN</name>
<protein>
    <submittedName>
        <fullName evidence="1">Uncharacterized protein</fullName>
    </submittedName>
</protein>
<dbReference type="AlphaFoldDB" id="A0A8J3ZD44"/>